<dbReference type="GO" id="GO:0005085">
    <property type="term" value="F:guanyl-nucleotide exchange factor activity"/>
    <property type="evidence" value="ECO:0007669"/>
    <property type="project" value="TreeGrafter"/>
</dbReference>
<feature type="region of interest" description="Disordered" evidence="10">
    <location>
        <begin position="105"/>
        <end position="140"/>
    </location>
</feature>
<keyword evidence="5" id="KW-0648">Protein biosynthesis</keyword>
<feature type="compositionally biased region" description="Polar residues" evidence="10">
    <location>
        <begin position="118"/>
        <end position="133"/>
    </location>
</feature>
<dbReference type="InterPro" id="IPR000649">
    <property type="entry name" value="IF-2B-related"/>
</dbReference>
<dbReference type="Proteomes" id="UP000433876">
    <property type="component" value="Unassembled WGS sequence"/>
</dbReference>
<comment type="subcellular location">
    <subcellularLocation>
        <location evidence="1">Cytoplasm</location>
        <location evidence="1">Cytosol</location>
    </subcellularLocation>
</comment>
<evidence type="ECO:0000256" key="4">
    <source>
        <dbReference type="ARBA" id="ARBA00022540"/>
    </source>
</evidence>
<dbReference type="InterPro" id="IPR051855">
    <property type="entry name" value="eIF2B_beta_subunit"/>
</dbReference>
<organism evidence="11 12">
    <name type="scientific">Sordaria macrospora</name>
    <dbReference type="NCBI Taxonomy" id="5147"/>
    <lineage>
        <taxon>Eukaryota</taxon>
        <taxon>Fungi</taxon>
        <taxon>Dikarya</taxon>
        <taxon>Ascomycota</taxon>
        <taxon>Pezizomycotina</taxon>
        <taxon>Sordariomycetes</taxon>
        <taxon>Sordariomycetidae</taxon>
        <taxon>Sordariales</taxon>
        <taxon>Sordariaceae</taxon>
        <taxon>Sordaria</taxon>
    </lineage>
</organism>
<reference evidence="11 12" key="1">
    <citation type="submission" date="2017-07" db="EMBL/GenBank/DDBJ databases">
        <title>Genome sequence of the Sordaria macrospora wild type strain R19027.</title>
        <authorList>
            <person name="Nowrousian M."/>
            <person name="Teichert I."/>
            <person name="Kueck U."/>
        </authorList>
    </citation>
    <scope>NUCLEOTIDE SEQUENCE [LARGE SCALE GENOMIC DNA]</scope>
    <source>
        <strain evidence="11 12">R19027</strain>
        <tissue evidence="11">Mycelium</tissue>
    </source>
</reference>
<dbReference type="GO" id="GO:0005829">
    <property type="term" value="C:cytosol"/>
    <property type="evidence" value="ECO:0007669"/>
    <property type="project" value="UniProtKB-SubCell"/>
</dbReference>
<accession>A0A8S8ZTR9</accession>
<sequence>MAPSQMSYAPTLGKLLKSLNSQPLEASIESLIYLLKRRQVKGDDIANATAHMLLQVVAKSKWQSVDQLLAKVSNTGLRLAQAAPTELVIGNVVRRVMGLIRDEATEERNADEMGDSVSDLSQLPATPTMSSRPGPTPIRAGTGLPMSKSMFNLLCVTETVSSPATGTSTPMSQGASANMHALRSEVIDGIEEIMDEISQADDQIAGFADIQIHPGDYVLAYLPSPTVERFLIKAAAKRRFTVFLASGERQKPGEAPHAALRKKLNGLGVNTISLASNGLMAYMPRVNKVVIGAKAVYANGGVSTESGCSIAARAAREYSKPVIVLSGVYKFTPADPSDDVAEFEQGDSSEFVEYADGEAVNALEVENIVAEYLPAQYVDVYLTNLGPQTRDHLATIMADHYKSEDMGLSLHLP</sequence>
<evidence type="ECO:0000256" key="2">
    <source>
        <dbReference type="ARBA" id="ARBA00007251"/>
    </source>
</evidence>
<dbReference type="Pfam" id="PF01008">
    <property type="entry name" value="IF-2B"/>
    <property type="match status" value="1"/>
</dbReference>
<dbReference type="GO" id="GO:0005851">
    <property type="term" value="C:eukaryotic translation initiation factor 2B complex"/>
    <property type="evidence" value="ECO:0007669"/>
    <property type="project" value="TreeGrafter"/>
</dbReference>
<dbReference type="AlphaFoldDB" id="A0A8S8ZTR9"/>
<gene>
    <name evidence="11" type="ORF">SMACR_05527</name>
</gene>
<dbReference type="Gene3D" id="3.40.50.10470">
    <property type="entry name" value="Translation initiation factor eif-2b, domain 2"/>
    <property type="match status" value="1"/>
</dbReference>
<keyword evidence="3" id="KW-0963">Cytoplasm</keyword>
<dbReference type="PANTHER" id="PTHR45859">
    <property type="entry name" value="TRANSLATION INITIATION FACTOR EIF-2B SUBUNIT BETA"/>
    <property type="match status" value="1"/>
</dbReference>
<evidence type="ECO:0000256" key="6">
    <source>
        <dbReference type="ARBA" id="ARBA00044122"/>
    </source>
</evidence>
<dbReference type="PANTHER" id="PTHR45859:SF1">
    <property type="entry name" value="TRANSLATION INITIATION FACTOR EIF-2B SUBUNIT BETA"/>
    <property type="match status" value="1"/>
</dbReference>
<dbReference type="SUPFAM" id="SSF100950">
    <property type="entry name" value="NagB/RpiA/CoA transferase-like"/>
    <property type="match status" value="1"/>
</dbReference>
<evidence type="ECO:0000256" key="10">
    <source>
        <dbReference type="SAM" id="MobiDB-lite"/>
    </source>
</evidence>
<evidence type="ECO:0000256" key="7">
    <source>
        <dbReference type="ARBA" id="ARBA00044228"/>
    </source>
</evidence>
<evidence type="ECO:0000313" key="12">
    <source>
        <dbReference type="Proteomes" id="UP000433876"/>
    </source>
</evidence>
<dbReference type="InterPro" id="IPR037171">
    <property type="entry name" value="NagB/RpiA_transferase-like"/>
</dbReference>
<evidence type="ECO:0000256" key="3">
    <source>
        <dbReference type="ARBA" id="ARBA00022490"/>
    </source>
</evidence>
<evidence type="ECO:0000256" key="9">
    <source>
        <dbReference type="RuleBase" id="RU003814"/>
    </source>
</evidence>
<dbReference type="OMA" id="SHSCAVA"/>
<proteinExistence type="inferred from homology"/>
<protein>
    <recommendedName>
        <fullName evidence="6">Translation initiation factor eIF2B subunit beta</fullName>
    </recommendedName>
    <alternativeName>
        <fullName evidence="7">eIF2B GDP-GTP exchange factor subunit beta</fullName>
    </alternativeName>
</protein>
<comment type="caution">
    <text evidence="11">The sequence shown here is derived from an EMBL/GenBank/DDBJ whole genome shotgun (WGS) entry which is preliminary data.</text>
</comment>
<dbReference type="EMBL" id="NMPR01000025">
    <property type="protein sequence ID" value="KAA8634247.1"/>
    <property type="molecule type" value="Genomic_DNA"/>
</dbReference>
<evidence type="ECO:0000313" key="11">
    <source>
        <dbReference type="EMBL" id="KAA8634247.1"/>
    </source>
</evidence>
<evidence type="ECO:0000256" key="5">
    <source>
        <dbReference type="ARBA" id="ARBA00022917"/>
    </source>
</evidence>
<evidence type="ECO:0000256" key="8">
    <source>
        <dbReference type="ARBA" id="ARBA00046432"/>
    </source>
</evidence>
<comment type="subunit">
    <text evidence="8">Component of the translation initiation factor 2B (eIF2B) complex which is a heterodecamer of two sets of five different subunits: alpha, beta, gamma, delta and epsilon. Subunits alpha, beta and delta comprise a regulatory subcomplex and subunits epsilon and gamma comprise a catalytic subcomplex. Within the complex, the hexameric regulatory complex resides at the center, with the two heterodimeric catalytic subcomplexes bound on opposite sides.</text>
</comment>
<dbReference type="VEuPathDB" id="FungiDB:SMAC_05527"/>
<comment type="similarity">
    <text evidence="2 9">Belongs to the eIF-2B alpha/beta/delta subunits family.</text>
</comment>
<dbReference type="GO" id="GO:0003743">
    <property type="term" value="F:translation initiation factor activity"/>
    <property type="evidence" value="ECO:0007669"/>
    <property type="project" value="UniProtKB-KW"/>
</dbReference>
<keyword evidence="4" id="KW-0396">Initiation factor</keyword>
<evidence type="ECO:0000256" key="1">
    <source>
        <dbReference type="ARBA" id="ARBA00004514"/>
    </source>
</evidence>
<dbReference type="InterPro" id="IPR042529">
    <property type="entry name" value="IF_2B-like_C"/>
</dbReference>
<name>A0A8S8ZTR9_SORMA</name>